<organism evidence="3 4">
    <name type="scientific">Rotaria magnacalcarata</name>
    <dbReference type="NCBI Taxonomy" id="392030"/>
    <lineage>
        <taxon>Eukaryota</taxon>
        <taxon>Metazoa</taxon>
        <taxon>Spiralia</taxon>
        <taxon>Gnathifera</taxon>
        <taxon>Rotifera</taxon>
        <taxon>Eurotatoria</taxon>
        <taxon>Bdelloidea</taxon>
        <taxon>Philodinida</taxon>
        <taxon>Philodinidae</taxon>
        <taxon>Rotaria</taxon>
    </lineage>
</organism>
<dbReference type="GO" id="GO:0045505">
    <property type="term" value="F:dynein intermediate chain binding"/>
    <property type="evidence" value="ECO:0007669"/>
    <property type="project" value="InterPro"/>
</dbReference>
<evidence type="ECO:0000313" key="3">
    <source>
        <dbReference type="EMBL" id="CAF3822044.1"/>
    </source>
</evidence>
<reference evidence="3" key="1">
    <citation type="submission" date="2021-02" db="EMBL/GenBank/DDBJ databases">
        <authorList>
            <person name="Nowell W R."/>
        </authorList>
    </citation>
    <scope>NUCLEOTIDE SEQUENCE</scope>
</reference>
<dbReference type="Proteomes" id="UP000681720">
    <property type="component" value="Unassembled WGS sequence"/>
</dbReference>
<evidence type="ECO:0000313" key="4">
    <source>
        <dbReference type="Proteomes" id="UP000681720"/>
    </source>
</evidence>
<dbReference type="GO" id="GO:0005858">
    <property type="term" value="C:axonemal dynein complex"/>
    <property type="evidence" value="ECO:0007669"/>
    <property type="project" value="TreeGrafter"/>
</dbReference>
<feature type="non-terminal residue" evidence="3">
    <location>
        <position position="1"/>
    </location>
</feature>
<dbReference type="InterPro" id="IPR013594">
    <property type="entry name" value="Dynein_heavy_tail"/>
</dbReference>
<dbReference type="EMBL" id="CAJOBJ010000430">
    <property type="protein sequence ID" value="CAF3822044.1"/>
    <property type="molecule type" value="Genomic_DNA"/>
</dbReference>
<sequence length="931" mass="106942">MDERHWWIAAKVEQTFGIDKTSTADASFTESFFRRPDVVEKMNSFLFAKGSNKLFFYTTRDRLASKDIACCQTIVDEFAIVNETLDNIILLYFIRSDTSSDATISPASDIYCGEIKHPAQMTSLLYSQTLLQLFKKELVANSHDSSNRTTTKAAIVTQMERYIDGIGATCHSLQKDKNLLLKRVDAEMISQLKQTVRSTVDTPVIRNCEPLVLSWIATIENVLQDIFGEDSMHPSLGPLSEIDRWTRKQRLINNLLEQLKSKECKAVIGALITSKSKVIRKWKAIDISITEAQNECRDKTKFLESIRRYLESLTEDAHPQNCAVNILPALCDAMRTVESVSRYYARQGYLGLIFTKVTNQLVKICKHHIDDDLTQLWPKLFDEIQHGELIDDIKENFHLDKRDIKRFREVSKGSIPLETNSINESTFQHLKNCLLLQASYKEAFRTLRDALGGAQMLTATAFSAASSSTLSGATSAHPTESHSRYHIRHSSGILMSQDEKIFQHFDEFCRRIEQMLDMTVILNQLSQLVTSTIRLPKPKRTDLIEAESVVNRADVRKREEKDDDVEERENDNNDNNNNNVETASDEGIDDADSDSGTAPNDYLISTVSKADLELMRKHCYDDDSLSLSAFIANGVTQLKSILTTNNILNEDEKTKFDLIHQHFTLLTREFEQYIGAYVNVMFSKTKRTHEGLTILASFEPVCERQYLRSILRDAYVNLFLNFENDLLDIRTTFEAHKDNPPLPRNSPPVPGAIAWSRTLLTKIEQAMDVFKLNRHIVTLGNFPIISKLYNRTAKALLVYEQLLLTRWKEKIDAWKDHLNANLLCLVDDEEENNKRIEINSNIELFSIFDEVKWFKRLDVDIPKAAFICMQKEQTFKHYKSLLEDLLSRFRDLQSRIRPPFYSLFTTYLSQVYRAFEPGLHTLTWSSLNIDA</sequence>
<evidence type="ECO:0000256" key="1">
    <source>
        <dbReference type="SAM" id="MobiDB-lite"/>
    </source>
</evidence>
<name>A0A8S2JRL2_9BILA</name>
<feature type="region of interest" description="Disordered" evidence="1">
    <location>
        <begin position="555"/>
        <end position="600"/>
    </location>
</feature>
<gene>
    <name evidence="3" type="ORF">GIL414_LOCUS2280</name>
</gene>
<dbReference type="PANTHER" id="PTHR46532:SF13">
    <property type="entry name" value="CYTOPLASMIC DYNEIN 1 HEAVY CHAIN 1"/>
    <property type="match status" value="1"/>
</dbReference>
<dbReference type="GO" id="GO:0007018">
    <property type="term" value="P:microtubule-based movement"/>
    <property type="evidence" value="ECO:0007669"/>
    <property type="project" value="InterPro"/>
</dbReference>
<proteinExistence type="predicted"/>
<feature type="domain" description="Dynein heavy chain tail" evidence="2">
    <location>
        <begin position="208"/>
        <end position="398"/>
    </location>
</feature>
<dbReference type="AlphaFoldDB" id="A0A8S2JRL2"/>
<comment type="caution">
    <text evidence="3">The sequence shown here is derived from an EMBL/GenBank/DDBJ whole genome shotgun (WGS) entry which is preliminary data.</text>
</comment>
<accession>A0A8S2JRL2</accession>
<evidence type="ECO:0000259" key="2">
    <source>
        <dbReference type="Pfam" id="PF08385"/>
    </source>
</evidence>
<feature type="domain" description="Dynein heavy chain tail" evidence="2">
    <location>
        <begin position="497"/>
        <end position="930"/>
    </location>
</feature>
<dbReference type="Pfam" id="PF08385">
    <property type="entry name" value="DHC_N1"/>
    <property type="match status" value="2"/>
</dbReference>
<dbReference type="InterPro" id="IPR026983">
    <property type="entry name" value="DHC"/>
</dbReference>
<feature type="compositionally biased region" description="Acidic residues" evidence="1">
    <location>
        <begin position="583"/>
        <end position="593"/>
    </location>
</feature>
<dbReference type="GO" id="GO:0051959">
    <property type="term" value="F:dynein light intermediate chain binding"/>
    <property type="evidence" value="ECO:0007669"/>
    <property type="project" value="InterPro"/>
</dbReference>
<protein>
    <recommendedName>
        <fullName evidence="2">Dynein heavy chain tail domain-containing protein</fullName>
    </recommendedName>
</protein>
<dbReference type="PANTHER" id="PTHR46532">
    <property type="entry name" value="MALE FERTILITY FACTOR KL5"/>
    <property type="match status" value="1"/>
</dbReference>